<keyword evidence="2" id="KW-1185">Reference proteome</keyword>
<proteinExistence type="predicted"/>
<comment type="caution">
    <text evidence="1">The sequence shown here is derived from an EMBL/GenBank/DDBJ whole genome shotgun (WGS) entry which is preliminary data.</text>
</comment>
<protein>
    <submittedName>
        <fullName evidence="1">Aegerolysin family protein</fullName>
    </submittedName>
</protein>
<evidence type="ECO:0000313" key="1">
    <source>
        <dbReference type="EMBL" id="KAH7905702.1"/>
    </source>
</evidence>
<organism evidence="1 2">
    <name type="scientific">Hygrophoropsis aurantiaca</name>
    <dbReference type="NCBI Taxonomy" id="72124"/>
    <lineage>
        <taxon>Eukaryota</taxon>
        <taxon>Fungi</taxon>
        <taxon>Dikarya</taxon>
        <taxon>Basidiomycota</taxon>
        <taxon>Agaricomycotina</taxon>
        <taxon>Agaricomycetes</taxon>
        <taxon>Agaricomycetidae</taxon>
        <taxon>Boletales</taxon>
        <taxon>Coniophorineae</taxon>
        <taxon>Hygrophoropsidaceae</taxon>
        <taxon>Hygrophoropsis</taxon>
    </lineage>
</organism>
<accession>A0ACB7ZYH4</accession>
<dbReference type="EMBL" id="MU268138">
    <property type="protein sequence ID" value="KAH7905702.1"/>
    <property type="molecule type" value="Genomic_DNA"/>
</dbReference>
<evidence type="ECO:0000313" key="2">
    <source>
        <dbReference type="Proteomes" id="UP000790377"/>
    </source>
</evidence>
<reference evidence="1" key="1">
    <citation type="journal article" date="2021" name="New Phytol.">
        <title>Evolutionary innovations through gain and loss of genes in the ectomycorrhizal Boletales.</title>
        <authorList>
            <person name="Wu G."/>
            <person name="Miyauchi S."/>
            <person name="Morin E."/>
            <person name="Kuo A."/>
            <person name="Drula E."/>
            <person name="Varga T."/>
            <person name="Kohler A."/>
            <person name="Feng B."/>
            <person name="Cao Y."/>
            <person name="Lipzen A."/>
            <person name="Daum C."/>
            <person name="Hundley H."/>
            <person name="Pangilinan J."/>
            <person name="Johnson J."/>
            <person name="Barry K."/>
            <person name="LaButti K."/>
            <person name="Ng V."/>
            <person name="Ahrendt S."/>
            <person name="Min B."/>
            <person name="Choi I.G."/>
            <person name="Park H."/>
            <person name="Plett J.M."/>
            <person name="Magnuson J."/>
            <person name="Spatafora J.W."/>
            <person name="Nagy L.G."/>
            <person name="Henrissat B."/>
            <person name="Grigoriev I.V."/>
            <person name="Yang Z.L."/>
            <person name="Xu J."/>
            <person name="Martin F.M."/>
        </authorList>
    </citation>
    <scope>NUCLEOTIDE SEQUENCE</scope>
    <source>
        <strain evidence="1">ATCC 28755</strain>
    </source>
</reference>
<name>A0ACB7ZYH4_9AGAM</name>
<sequence>MYQLLEQPETLVMTIRNFNRGKFFKDGNPDDGIPVEDIDKIVIPAGSEQSVSCGLSGAVAGVEGTIDLYDDTAKICTLYWSYPWASPTPDFEVQGMNKAYLVALGSWNAALGSIAIDVAIKG</sequence>
<dbReference type="Proteomes" id="UP000790377">
    <property type="component" value="Unassembled WGS sequence"/>
</dbReference>
<gene>
    <name evidence="1" type="ORF">BJ138DRAFT_1017358</name>
</gene>